<reference evidence="1 2" key="1">
    <citation type="submission" date="2016-09" db="EMBL/GenBank/DDBJ databases">
        <authorList>
            <person name="Capua I."/>
            <person name="De Benedictis P."/>
            <person name="Joannis T."/>
            <person name="Lombin L.H."/>
            <person name="Cattoli G."/>
        </authorList>
    </citation>
    <scope>NUCLEOTIDE SEQUENCE [LARGE SCALE GENOMIC DNA]</scope>
    <source>
        <strain evidence="1 2">GluBS11</strain>
    </source>
</reference>
<dbReference type="STRING" id="1619234.SAMN05421730_101488"/>
<dbReference type="Gene3D" id="3.40.50.300">
    <property type="entry name" value="P-loop containing nucleotide triphosphate hydrolases"/>
    <property type="match status" value="1"/>
</dbReference>
<keyword evidence="2" id="KW-1185">Reference proteome</keyword>
<dbReference type="OrthoDB" id="9775547at2"/>
<dbReference type="InterPro" id="IPR038724">
    <property type="entry name" value="RepA"/>
</dbReference>
<accession>A0A1D3TV01</accession>
<dbReference type="EMBL" id="FMKA01000014">
    <property type="protein sequence ID" value="SCP97900.1"/>
    <property type="molecule type" value="Genomic_DNA"/>
</dbReference>
<dbReference type="CDD" id="cd01125">
    <property type="entry name" value="RepA_RSF1010_like"/>
    <property type="match status" value="1"/>
</dbReference>
<dbReference type="Proteomes" id="UP000199315">
    <property type="component" value="Unassembled WGS sequence"/>
</dbReference>
<proteinExistence type="predicted"/>
<dbReference type="AlphaFoldDB" id="A0A1D3TV01"/>
<protein>
    <submittedName>
        <fullName evidence="1">AAA domain-containing protein</fullName>
    </submittedName>
</protein>
<evidence type="ECO:0000313" key="1">
    <source>
        <dbReference type="EMBL" id="SCP97900.1"/>
    </source>
</evidence>
<evidence type="ECO:0000313" key="2">
    <source>
        <dbReference type="Proteomes" id="UP000199315"/>
    </source>
</evidence>
<name>A0A1D3TV01_9FIRM</name>
<organism evidence="1 2">
    <name type="scientific">Anaerobium acetethylicum</name>
    <dbReference type="NCBI Taxonomy" id="1619234"/>
    <lineage>
        <taxon>Bacteria</taxon>
        <taxon>Bacillati</taxon>
        <taxon>Bacillota</taxon>
        <taxon>Clostridia</taxon>
        <taxon>Lachnospirales</taxon>
        <taxon>Lachnospiraceae</taxon>
        <taxon>Anaerobium</taxon>
    </lineage>
</organism>
<dbReference type="SUPFAM" id="SSF52540">
    <property type="entry name" value="P-loop containing nucleoside triphosphate hydrolases"/>
    <property type="match status" value="1"/>
</dbReference>
<sequence length="383" mass="43318">MTGNKKMTVPDASIGVDAEQPLAKNYNASITNFGTQNNLQDIKSPVNSGHLNSGQAGLETISMDELYDAVYPPKIPIVDGLIYNGTYLFVGAPKVGKSFFMAQLGYHVSKGIPLWGYPVQKGTVLYLALEDDYARLQKRLSRMFGTESTDNFFFATKSKNLNEGLEEELNQFVREHKYLRLIIIDTLQKVREVGGDKFSYANDYEIVTKLKKFSDEHGICFLVVHHTRKMESSDSFDMISGTNGLLGAADGAFIMQKERRTENKAVLEVAGRDQQDQRLELNFNRQLCIWELTKAETELWKEPADPMLDAIAKIITEQRPEWRGTASELLVLLPEVDTAPNSLTRKLNISVENLLLEYNIRYESTRGHDGRMITLTFQPKTEE</sequence>
<gene>
    <name evidence="1" type="ORF">SAMN05421730_101488</name>
</gene>
<dbReference type="RefSeq" id="WP_091234503.1">
    <property type="nucleotide sequence ID" value="NZ_FMKA01000014.1"/>
</dbReference>
<dbReference type="Pfam" id="PF13481">
    <property type="entry name" value="AAA_25"/>
    <property type="match status" value="1"/>
</dbReference>
<dbReference type="InterPro" id="IPR027417">
    <property type="entry name" value="P-loop_NTPase"/>
</dbReference>